<evidence type="ECO:0000313" key="3">
    <source>
        <dbReference type="Proteomes" id="UP000284548"/>
    </source>
</evidence>
<name>A0A414YGL7_9BACT</name>
<dbReference type="InterPro" id="IPR029063">
    <property type="entry name" value="SAM-dependent_MTases_sf"/>
</dbReference>
<dbReference type="Proteomes" id="UP000284548">
    <property type="component" value="Unassembled WGS sequence"/>
</dbReference>
<comment type="caution">
    <text evidence="2">The sequence shown here is derived from an EMBL/GenBank/DDBJ whole genome shotgun (WGS) entry which is preliminary data.</text>
</comment>
<organism evidence="2 3">
    <name type="scientific">Segatella copri</name>
    <dbReference type="NCBI Taxonomy" id="165179"/>
    <lineage>
        <taxon>Bacteria</taxon>
        <taxon>Pseudomonadati</taxon>
        <taxon>Bacteroidota</taxon>
        <taxon>Bacteroidia</taxon>
        <taxon>Bacteroidales</taxon>
        <taxon>Prevotellaceae</taxon>
        <taxon>Segatella</taxon>
    </lineage>
</organism>
<protein>
    <submittedName>
        <fullName evidence="2">Methyltransferase domain-containing protein</fullName>
    </submittedName>
</protein>
<dbReference type="AlphaFoldDB" id="A0A414YGL7"/>
<dbReference type="EMBL" id="QRKB01000001">
    <property type="protein sequence ID" value="RHH85317.1"/>
    <property type="molecule type" value="Genomic_DNA"/>
</dbReference>
<dbReference type="GO" id="GO:0032259">
    <property type="term" value="P:methylation"/>
    <property type="evidence" value="ECO:0007669"/>
    <property type="project" value="UniProtKB-KW"/>
</dbReference>
<keyword evidence="2" id="KW-0808">Transferase</keyword>
<dbReference type="SUPFAM" id="SSF53335">
    <property type="entry name" value="S-adenosyl-L-methionine-dependent methyltransferases"/>
    <property type="match status" value="1"/>
</dbReference>
<dbReference type="GO" id="GO:0008168">
    <property type="term" value="F:methyltransferase activity"/>
    <property type="evidence" value="ECO:0007669"/>
    <property type="project" value="UniProtKB-KW"/>
</dbReference>
<sequence>MMTKLCIDFGSGYNPKTGYKTCDVTTLPQLDFLYDGKDEIVGLREKSVDVFYLRNVVHHIPDLQRTFTTLKKYLKVGGKLVIIDCNQGHYKTNVFLDNLWYRFVGNNHEIFISKQYRDYINVLIKLGFKQLYYKSFKEKEITKYECN</sequence>
<gene>
    <name evidence="2" type="ORF">DW192_00895</name>
</gene>
<dbReference type="Pfam" id="PF08241">
    <property type="entry name" value="Methyltransf_11"/>
    <property type="match status" value="1"/>
</dbReference>
<dbReference type="RefSeq" id="WP_118253205.1">
    <property type="nucleotide sequence ID" value="NZ_JAQEAK010000021.1"/>
</dbReference>
<keyword evidence="2" id="KW-0489">Methyltransferase</keyword>
<proteinExistence type="predicted"/>
<dbReference type="Gene3D" id="3.40.50.150">
    <property type="entry name" value="Vaccinia Virus protein VP39"/>
    <property type="match status" value="1"/>
</dbReference>
<dbReference type="InterPro" id="IPR013216">
    <property type="entry name" value="Methyltransf_11"/>
</dbReference>
<reference evidence="2 3" key="1">
    <citation type="submission" date="2018-08" db="EMBL/GenBank/DDBJ databases">
        <title>A genome reference for cultivated species of the human gut microbiota.</title>
        <authorList>
            <person name="Zou Y."/>
            <person name="Xue W."/>
            <person name="Luo G."/>
        </authorList>
    </citation>
    <scope>NUCLEOTIDE SEQUENCE [LARGE SCALE GENOMIC DNA]</scope>
    <source>
        <strain evidence="2 3">AM16-54</strain>
    </source>
</reference>
<evidence type="ECO:0000259" key="1">
    <source>
        <dbReference type="Pfam" id="PF08241"/>
    </source>
</evidence>
<feature type="domain" description="Methyltransferase type 11" evidence="1">
    <location>
        <begin position="41"/>
        <end position="82"/>
    </location>
</feature>
<evidence type="ECO:0000313" key="2">
    <source>
        <dbReference type="EMBL" id="RHH85317.1"/>
    </source>
</evidence>
<accession>A0A414YGL7</accession>